<dbReference type="PANTHER" id="PTHR24198">
    <property type="entry name" value="ANKYRIN REPEAT AND PROTEIN KINASE DOMAIN-CONTAINING PROTEIN"/>
    <property type="match status" value="1"/>
</dbReference>
<evidence type="ECO:0000313" key="4">
    <source>
        <dbReference type="EMBL" id="CRL25440.1"/>
    </source>
</evidence>
<dbReference type="SUPFAM" id="SSF48403">
    <property type="entry name" value="Ankyrin repeat"/>
    <property type="match status" value="1"/>
</dbReference>
<name>A0A0G4PGT9_PENC3</name>
<dbReference type="AlphaFoldDB" id="A0A0G4PGT9"/>
<dbReference type="PANTHER" id="PTHR24198:SF165">
    <property type="entry name" value="ANKYRIN REPEAT-CONTAINING PROTEIN-RELATED"/>
    <property type="match status" value="1"/>
</dbReference>
<dbReference type="InterPro" id="IPR001810">
    <property type="entry name" value="F-box_dom"/>
</dbReference>
<dbReference type="Pfam" id="PF13606">
    <property type="entry name" value="Ank_3"/>
    <property type="match status" value="1"/>
</dbReference>
<evidence type="ECO:0000256" key="1">
    <source>
        <dbReference type="ARBA" id="ARBA00022737"/>
    </source>
</evidence>
<accession>A0A0G4PGT9</accession>
<keyword evidence="2" id="KW-0040">ANK repeat</keyword>
<evidence type="ECO:0000259" key="3">
    <source>
        <dbReference type="PROSITE" id="PS50181"/>
    </source>
</evidence>
<evidence type="ECO:0000313" key="5">
    <source>
        <dbReference type="Proteomes" id="UP000053732"/>
    </source>
</evidence>
<dbReference type="InterPro" id="IPR036770">
    <property type="entry name" value="Ankyrin_rpt-contain_sf"/>
</dbReference>
<evidence type="ECO:0000256" key="2">
    <source>
        <dbReference type="ARBA" id="ARBA00023043"/>
    </source>
</evidence>
<organism evidence="4 5">
    <name type="scientific">Penicillium camemberti (strain FM 013)</name>
    <dbReference type="NCBI Taxonomy" id="1429867"/>
    <lineage>
        <taxon>Eukaryota</taxon>
        <taxon>Fungi</taxon>
        <taxon>Dikarya</taxon>
        <taxon>Ascomycota</taxon>
        <taxon>Pezizomycotina</taxon>
        <taxon>Eurotiomycetes</taxon>
        <taxon>Eurotiomycetidae</taxon>
        <taxon>Eurotiales</taxon>
        <taxon>Aspergillaceae</taxon>
        <taxon>Penicillium</taxon>
    </lineage>
</organism>
<dbReference type="InterPro" id="IPR036047">
    <property type="entry name" value="F-box-like_dom_sf"/>
</dbReference>
<dbReference type="SMART" id="SM00248">
    <property type="entry name" value="ANK"/>
    <property type="match status" value="3"/>
</dbReference>
<dbReference type="Proteomes" id="UP000053732">
    <property type="component" value="Unassembled WGS sequence"/>
</dbReference>
<protein>
    <submittedName>
        <fullName evidence="4">Cyclin-like F-box</fullName>
    </submittedName>
</protein>
<dbReference type="SUPFAM" id="SSF81383">
    <property type="entry name" value="F-box domain"/>
    <property type="match status" value="1"/>
</dbReference>
<keyword evidence="5" id="KW-1185">Reference proteome</keyword>
<dbReference type="Gene3D" id="1.25.40.20">
    <property type="entry name" value="Ankyrin repeat-containing domain"/>
    <property type="match status" value="1"/>
</dbReference>
<proteinExistence type="predicted"/>
<sequence>MLSTLPPELLRIICKFLDKDNLLKLCLLCRCTSSISSEGLYRCLTSERMPPLHRAIRCARLDVAARLLDKYQADINSDYASKTPLLLAIELRYPEAIEFILRYESVDINCCDFGGNGILSLAVTNGSLAIVERLLRFDSVNINY</sequence>
<dbReference type="Pfam" id="PF00646">
    <property type="entry name" value="F-box"/>
    <property type="match status" value="1"/>
</dbReference>
<dbReference type="EMBL" id="HG793148">
    <property type="protein sequence ID" value="CRL25440.1"/>
    <property type="molecule type" value="Genomic_DNA"/>
</dbReference>
<dbReference type="PROSITE" id="PS50181">
    <property type="entry name" value="FBOX"/>
    <property type="match status" value="1"/>
</dbReference>
<keyword evidence="1" id="KW-0677">Repeat</keyword>
<reference evidence="4 5" key="1">
    <citation type="journal article" date="2014" name="Nat. Commun.">
        <title>Multiple recent horizontal transfers of a large genomic region in cheese making fungi.</title>
        <authorList>
            <person name="Cheeseman K."/>
            <person name="Ropars J."/>
            <person name="Renault P."/>
            <person name="Dupont J."/>
            <person name="Gouzy J."/>
            <person name="Branca A."/>
            <person name="Abraham A.L."/>
            <person name="Ceppi M."/>
            <person name="Conseiller E."/>
            <person name="Debuchy R."/>
            <person name="Malagnac F."/>
            <person name="Goarin A."/>
            <person name="Silar P."/>
            <person name="Lacoste S."/>
            <person name="Sallet E."/>
            <person name="Bensimon A."/>
            <person name="Giraud T."/>
            <person name="Brygoo Y."/>
        </authorList>
    </citation>
    <scope>NUCLEOTIDE SEQUENCE [LARGE SCALE GENOMIC DNA]</scope>
    <source>
        <strain evidence="5">FM 013</strain>
    </source>
</reference>
<feature type="domain" description="F-box" evidence="3">
    <location>
        <begin position="1"/>
        <end position="44"/>
    </location>
</feature>
<gene>
    <name evidence="4" type="ORF">PCAMFM013_S015g000026</name>
</gene>
<dbReference type="InterPro" id="IPR002110">
    <property type="entry name" value="Ankyrin_rpt"/>
</dbReference>